<dbReference type="Proteomes" id="UP000235347">
    <property type="component" value="Unassembled WGS sequence"/>
</dbReference>
<dbReference type="AlphaFoldDB" id="A0A2N7VQ49"/>
<evidence type="ECO:0000313" key="1">
    <source>
        <dbReference type="EMBL" id="PMS19291.1"/>
    </source>
</evidence>
<comment type="caution">
    <text evidence="1">The sequence shown here is derived from an EMBL/GenBank/DDBJ whole genome shotgun (WGS) entry which is preliminary data.</text>
</comment>
<evidence type="ECO:0000313" key="2">
    <source>
        <dbReference type="Proteomes" id="UP000235347"/>
    </source>
</evidence>
<keyword evidence="2" id="KW-1185">Reference proteome</keyword>
<proteinExistence type="predicted"/>
<evidence type="ECO:0008006" key="3">
    <source>
        <dbReference type="Google" id="ProtNLM"/>
    </source>
</evidence>
<gene>
    <name evidence="1" type="ORF">C0Z19_21925</name>
</gene>
<dbReference type="EMBL" id="PNYB01000022">
    <property type="protein sequence ID" value="PMS19291.1"/>
    <property type="molecule type" value="Genomic_DNA"/>
</dbReference>
<dbReference type="RefSeq" id="WP_102611939.1">
    <property type="nucleotide sequence ID" value="NZ_CADIKD010000002.1"/>
</dbReference>
<dbReference type="InterPro" id="IPR036390">
    <property type="entry name" value="WH_DNA-bd_sf"/>
</dbReference>
<name>A0A2N7VQ49_9BURK</name>
<dbReference type="SUPFAM" id="SSF46785">
    <property type="entry name" value="Winged helix' DNA-binding domain"/>
    <property type="match status" value="1"/>
</dbReference>
<organism evidence="1 2">
    <name type="scientific">Trinickia soli</name>
    <dbReference type="NCBI Taxonomy" id="380675"/>
    <lineage>
        <taxon>Bacteria</taxon>
        <taxon>Pseudomonadati</taxon>
        <taxon>Pseudomonadota</taxon>
        <taxon>Betaproteobacteria</taxon>
        <taxon>Burkholderiales</taxon>
        <taxon>Burkholderiaceae</taxon>
        <taxon>Trinickia</taxon>
    </lineage>
</organism>
<sequence>MTPFKFPHATPEQVLERMKPDRLYTSPELAEKFEVPKQYMQDVLYRLGRTGDIERVRQEDRTLAWAKVIKRTPKDLTTSVAGPAYPPDLKATMHGYDAMFQTRVELAMMARGR</sequence>
<accession>A0A2N7VQ49</accession>
<reference evidence="1 2" key="1">
    <citation type="submission" date="2018-01" db="EMBL/GenBank/DDBJ databases">
        <title>Whole genome analyses suggest that Burkholderia sensu lato contains two further novel genera in the rhizoxinica-symbiotica group Mycetohabitans gen. nov., and Trinickia gen. nov.: implications for the evolution of diazotrophy and nodulation in the Burkholderiaceae.</title>
        <authorList>
            <person name="Estrada-de los Santos P."/>
            <person name="Palmer M."/>
            <person name="Chavez-Ramirez B."/>
            <person name="Beukes C."/>
            <person name="Steenkamp E.T."/>
            <person name="Hirsch A.M."/>
            <person name="Manyaka P."/>
            <person name="Maluk M."/>
            <person name="Lafos M."/>
            <person name="Crook M."/>
            <person name="Gross E."/>
            <person name="Simon M.F."/>
            <person name="Bueno dos Reis Junior F."/>
            <person name="Poole P.S."/>
            <person name="Venter S.N."/>
            <person name="James E.K."/>
        </authorList>
    </citation>
    <scope>NUCLEOTIDE SEQUENCE [LARGE SCALE GENOMIC DNA]</scope>
    <source>
        <strain evidence="1 2">GP25-8</strain>
    </source>
</reference>
<protein>
    <recommendedName>
        <fullName evidence="3">MarR family transcriptional regulator</fullName>
    </recommendedName>
</protein>